<evidence type="ECO:0000313" key="2">
    <source>
        <dbReference type="Proteomes" id="UP001368270"/>
    </source>
</evidence>
<protein>
    <submittedName>
        <fullName evidence="1">Uncharacterized protein</fullName>
    </submittedName>
</protein>
<accession>A0ABU8QCI3</accession>
<dbReference type="Proteomes" id="UP001368270">
    <property type="component" value="Unassembled WGS sequence"/>
</dbReference>
<proteinExistence type="predicted"/>
<sequence length="59" mass="6170">MPAPLIWGGLFVAGLYGFGWAAKETGEAAESMSRLTKYGIVAGGLYVSYRALKSSGALK</sequence>
<dbReference type="RefSeq" id="WP_339402145.1">
    <property type="nucleotide sequence ID" value="NZ_JBBGAZ010000001.1"/>
</dbReference>
<gene>
    <name evidence="1" type="ORF">WG622_02540</name>
</gene>
<name>A0ABU8QCI3_9RHOB</name>
<evidence type="ECO:0000313" key="1">
    <source>
        <dbReference type="EMBL" id="MEJ5217105.1"/>
    </source>
</evidence>
<reference evidence="1 2" key="1">
    <citation type="submission" date="2024-03" db="EMBL/GenBank/DDBJ databases">
        <title>Cognatishimia coralii sp. nov., a marine bacterium isolated from coral surrounding seawater.</title>
        <authorList>
            <person name="Liu X."/>
            <person name="Liu S."/>
            <person name="Sun H."/>
            <person name="Zhang Y."/>
        </authorList>
    </citation>
    <scope>NUCLEOTIDE SEQUENCE [LARGE SCALE GENOMIC DNA]</scope>
    <source>
        <strain evidence="1 2">D5M38</strain>
    </source>
</reference>
<organism evidence="1 2">
    <name type="scientific">Cognatishimia coralii</name>
    <dbReference type="NCBI Taxonomy" id="3083254"/>
    <lineage>
        <taxon>Bacteria</taxon>
        <taxon>Pseudomonadati</taxon>
        <taxon>Pseudomonadota</taxon>
        <taxon>Alphaproteobacteria</taxon>
        <taxon>Rhodobacterales</taxon>
        <taxon>Paracoccaceae</taxon>
        <taxon>Cognatishimia</taxon>
    </lineage>
</organism>
<keyword evidence="2" id="KW-1185">Reference proteome</keyword>
<comment type="caution">
    <text evidence="1">The sequence shown here is derived from an EMBL/GenBank/DDBJ whole genome shotgun (WGS) entry which is preliminary data.</text>
</comment>
<dbReference type="EMBL" id="JBBGAZ010000001">
    <property type="protein sequence ID" value="MEJ5217105.1"/>
    <property type="molecule type" value="Genomic_DNA"/>
</dbReference>